<evidence type="ECO:0000256" key="1">
    <source>
        <dbReference type="ARBA" id="ARBA00022723"/>
    </source>
</evidence>
<comment type="caution">
    <text evidence="7">The sequence shown here is derived from an EMBL/GenBank/DDBJ whole genome shotgun (WGS) entry which is preliminary data.</text>
</comment>
<dbReference type="SUPFAM" id="SSF48113">
    <property type="entry name" value="Heme-dependent peroxidases"/>
    <property type="match status" value="1"/>
</dbReference>
<feature type="transmembrane region" description="Helical" evidence="6">
    <location>
        <begin position="1137"/>
        <end position="1159"/>
    </location>
</feature>
<keyword evidence="2" id="KW-0223">Dioxygenase</keyword>
<protein>
    <recommendedName>
        <fullName evidence="9">Heme peroxidase</fullName>
    </recommendedName>
</protein>
<accession>A0A8H5B0H8</accession>
<keyword evidence="5" id="KW-0175">Coiled coil</keyword>
<dbReference type="Gene3D" id="1.10.630.10">
    <property type="entry name" value="Cytochrome P450"/>
    <property type="match status" value="1"/>
</dbReference>
<dbReference type="PANTHER" id="PTHR11903:SF37">
    <property type="entry name" value="PSI-PRODUCING OXYGENASE A"/>
    <property type="match status" value="1"/>
</dbReference>
<dbReference type="InterPro" id="IPR037120">
    <property type="entry name" value="Haem_peroxidase_sf_animal"/>
</dbReference>
<dbReference type="GO" id="GO:0004497">
    <property type="term" value="F:monooxygenase activity"/>
    <property type="evidence" value="ECO:0007669"/>
    <property type="project" value="InterPro"/>
</dbReference>
<dbReference type="InterPro" id="IPR036396">
    <property type="entry name" value="Cyt_P450_sf"/>
</dbReference>
<dbReference type="Proteomes" id="UP000567179">
    <property type="component" value="Unassembled WGS sequence"/>
</dbReference>
<dbReference type="PANTHER" id="PTHR11903">
    <property type="entry name" value="PROSTAGLANDIN G/H SYNTHASE"/>
    <property type="match status" value="1"/>
</dbReference>
<organism evidence="7 8">
    <name type="scientific">Psilocybe cf. subviscida</name>
    <dbReference type="NCBI Taxonomy" id="2480587"/>
    <lineage>
        <taxon>Eukaryota</taxon>
        <taxon>Fungi</taxon>
        <taxon>Dikarya</taxon>
        <taxon>Basidiomycota</taxon>
        <taxon>Agaricomycotina</taxon>
        <taxon>Agaricomycetes</taxon>
        <taxon>Agaricomycetidae</taxon>
        <taxon>Agaricales</taxon>
        <taxon>Agaricineae</taxon>
        <taxon>Strophariaceae</taxon>
        <taxon>Psilocybe</taxon>
    </lineage>
</organism>
<dbReference type="Gene3D" id="1.10.640.10">
    <property type="entry name" value="Haem peroxidase domain superfamily, animal type"/>
    <property type="match status" value="1"/>
</dbReference>
<dbReference type="GO" id="GO:0016705">
    <property type="term" value="F:oxidoreductase activity, acting on paired donors, with incorporation or reduction of molecular oxygen"/>
    <property type="evidence" value="ECO:0007669"/>
    <property type="project" value="InterPro"/>
</dbReference>
<keyword evidence="6" id="KW-1133">Transmembrane helix</keyword>
<dbReference type="GO" id="GO:0004601">
    <property type="term" value="F:peroxidase activity"/>
    <property type="evidence" value="ECO:0007669"/>
    <property type="project" value="InterPro"/>
</dbReference>
<dbReference type="OrthoDB" id="823504at2759"/>
<keyword evidence="3" id="KW-0560">Oxidoreductase</keyword>
<dbReference type="EMBL" id="JAACJJ010000044">
    <property type="protein sequence ID" value="KAF5314449.1"/>
    <property type="molecule type" value="Genomic_DNA"/>
</dbReference>
<dbReference type="GO" id="GO:0006631">
    <property type="term" value="P:fatty acid metabolic process"/>
    <property type="evidence" value="ECO:0007669"/>
    <property type="project" value="UniProtKB-ARBA"/>
</dbReference>
<evidence type="ECO:0000313" key="7">
    <source>
        <dbReference type="EMBL" id="KAF5314449.1"/>
    </source>
</evidence>
<keyword evidence="8" id="KW-1185">Reference proteome</keyword>
<name>A0A8H5B0H8_9AGAR</name>
<keyword evidence="6" id="KW-0812">Transmembrane</keyword>
<evidence type="ECO:0000256" key="5">
    <source>
        <dbReference type="SAM" id="Coils"/>
    </source>
</evidence>
<feature type="coiled-coil region" evidence="5">
    <location>
        <begin position="915"/>
        <end position="942"/>
    </location>
</feature>
<keyword evidence="6" id="KW-0472">Membrane</keyword>
<evidence type="ECO:0000256" key="4">
    <source>
        <dbReference type="ARBA" id="ARBA00023004"/>
    </source>
</evidence>
<evidence type="ECO:0008006" key="9">
    <source>
        <dbReference type="Google" id="ProtNLM"/>
    </source>
</evidence>
<proteinExistence type="predicted"/>
<dbReference type="InterPro" id="IPR010255">
    <property type="entry name" value="Haem_peroxidase_sf"/>
</dbReference>
<keyword evidence="4" id="KW-0408">Iron</keyword>
<sequence>MASDSPSPPKPAWYSPSYAVGAARAFLRKSVPLPAVLVGGIPKEEASDQFLDLKKTGVDDREPTLRDGIRLMSNGAAQDESKMNTVAIELLHFPEGVSPSLGARDPPPSTNSAKHEDVLKDLLEARGARTLHPHNVSALVDGYFTLISLCLYRPDDTDTSKNLTTPYLDLSPLYGCTRKETEQIRNFDGRGTLRPDCFLEQRVQLLPPIVSALLALWNRNHNFIAHNLLIRFSATKSWKTDFTVEDPAKAKQDEDIFNIARWINCMQFRNTIAVDILRGLFGLSSFDSSLSLDILADVSSRPKGGKMRTYKESSFLHLLSPMISKQDASFVENKMKEITKGDDIRKHSSSSFRTLYGEFVTGTNRNPTTCHYPGLQRDARTGQFKDEDLAKIFASAREELASAPTGRNSAPCSTIFHLEALEDEREWKTCTFNEFRKLYGLKPLPSFTAWNDNPDIAGAAENLYGHIDKLGLYVGLQCETPSPSGFGFGSTKTYALIVDLITRIRSDPGLDDPALLSDKNAIFATWIKHETGIDQSRPGNGAALPKILQRNLPEYYQYNNAYTYFLFSTPSSFDRVAIEKSGLTFEKPPDRRIHTLSDITAVQHVFKRPELYHALYADSLSKVTNDYGYLLGFDGSLKDLHDKDRLMTMYALIPDDGSLQRYGSLFGKLAASAIKKHRKPSGIDSKTRIDIIGDVINEVCTRWVCETLCDYKLEDDEDNSGKKPRSKLARRDTQRYKTAKEMHKEFANLYTFIFRIFDREDGYEAERRAIESSKYLRDHIEVKIPKPEWLLSKSWGNWARQNIQDLYNGVHQLVIVYFDGIHLKAQSAQTFLDRAVQASRIIPIPKTDLEKRIKEKIASKVPKGTKVTQNHYDEVERDIEVSRIVANILGLAAVTAVNFPQACSLVVNFYLQEKYAKEREEIVKLSKEVTNTEQERLDVNERLTGYIHEALRISQPLTLWRSAVEGDTIAASGSQITVQKGDVIFADLHKLHNMGDNSDKVDPKRRVESLLGLGTHKCPALTKDPKKSFIDATMPEVIKAIFGLEELSRIANNPHSVLNAVSVKPNATRMDPKAFISQTGELAYYPQTMILEYVDSSSDKQDVKMDIAEWESGIAPNAARKVTKTTEKVLAIATAFWIAYKAILALLAFWALILLLLGYGPRLRRAVKVVQQSDVKQVYVECPEPLTVWDDWGPRIMEAGPEGRPLDIVYNATLPIPHRLQLFDADKKDTRLALYVDEVLRGLSPDFVVDKDEDCGVEAYDCYIKKFSGADIVVPAGSHSVRVEWAGNEFVNGTTIPDLGEDVSRRILWARYYCGPKP</sequence>
<dbReference type="GO" id="GO:0006979">
    <property type="term" value="P:response to oxidative stress"/>
    <property type="evidence" value="ECO:0007669"/>
    <property type="project" value="InterPro"/>
</dbReference>
<evidence type="ECO:0000256" key="2">
    <source>
        <dbReference type="ARBA" id="ARBA00022964"/>
    </source>
</evidence>
<dbReference type="GO" id="GO:0020037">
    <property type="term" value="F:heme binding"/>
    <property type="evidence" value="ECO:0007669"/>
    <property type="project" value="InterPro"/>
</dbReference>
<dbReference type="InterPro" id="IPR050783">
    <property type="entry name" value="Oxylipin_biosynth_metab"/>
</dbReference>
<dbReference type="InterPro" id="IPR019791">
    <property type="entry name" value="Haem_peroxidase_animal"/>
</dbReference>
<dbReference type="PROSITE" id="PS50292">
    <property type="entry name" value="PEROXIDASE_3"/>
    <property type="match status" value="1"/>
</dbReference>
<reference evidence="7 8" key="1">
    <citation type="journal article" date="2020" name="ISME J.">
        <title>Uncovering the hidden diversity of litter-decomposition mechanisms in mushroom-forming fungi.</title>
        <authorList>
            <person name="Floudas D."/>
            <person name="Bentzer J."/>
            <person name="Ahren D."/>
            <person name="Johansson T."/>
            <person name="Persson P."/>
            <person name="Tunlid A."/>
        </authorList>
    </citation>
    <scope>NUCLEOTIDE SEQUENCE [LARGE SCALE GENOMIC DNA]</scope>
    <source>
        <strain evidence="7 8">CBS 101986</strain>
    </source>
</reference>
<evidence type="ECO:0000313" key="8">
    <source>
        <dbReference type="Proteomes" id="UP000567179"/>
    </source>
</evidence>
<keyword evidence="1" id="KW-0479">Metal-binding</keyword>
<gene>
    <name evidence="7" type="ORF">D9619_011935</name>
</gene>
<evidence type="ECO:0000256" key="3">
    <source>
        <dbReference type="ARBA" id="ARBA00023002"/>
    </source>
</evidence>
<dbReference type="GO" id="GO:0051213">
    <property type="term" value="F:dioxygenase activity"/>
    <property type="evidence" value="ECO:0007669"/>
    <property type="project" value="UniProtKB-KW"/>
</dbReference>
<evidence type="ECO:0000256" key="6">
    <source>
        <dbReference type="SAM" id="Phobius"/>
    </source>
</evidence>
<dbReference type="GO" id="GO:0005506">
    <property type="term" value="F:iron ion binding"/>
    <property type="evidence" value="ECO:0007669"/>
    <property type="project" value="InterPro"/>
</dbReference>